<dbReference type="Pfam" id="PF01644">
    <property type="entry name" value="Chitin_synth_1"/>
    <property type="match status" value="1"/>
</dbReference>
<evidence type="ECO:0000256" key="10">
    <source>
        <dbReference type="ARBA" id="ARBA00024009"/>
    </source>
</evidence>
<feature type="region of interest" description="Disordered" evidence="12">
    <location>
        <begin position="95"/>
        <end position="141"/>
    </location>
</feature>
<dbReference type="GO" id="GO:0004100">
    <property type="term" value="F:chitin synthase activity"/>
    <property type="evidence" value="ECO:0007669"/>
    <property type="project" value="UniProtKB-UniRule"/>
</dbReference>
<sequence>MSQQQPHRPQPAAWETAATSTRPLHASSARSAPPQQLGSIQIPEFDIPSYSSFIRDPSNLARHQSIYSIVSQKSRASMISNPDLDTENAYSYYPHRHPTRPKIEPEPEPVVSVQLQDLGPPPPDSPVLPPPNTEIPERQERRYKTKKVVPLTNDNLVLECPVPPHYLVKQKIQKGQEWEFMRYTAVTCDPDLFKAEQYTLRPAMWNRETELFIVVTMYNESVKLFAETMHGIMKNIRHLCSRGNSRTWGETSWKKAVVCIVADGRKKCDPQVYNYLAAMGVYQEGVAKREVNGKEVQAHIYEYTTQVTIDPQMKIAESKASDYVPVQIMFCLKEKNAKKLNSHRWFFNAFGPVIEPRVCVLLDVGTRPGPTSIYQLWKTFDLNSNVAGACGEIKPVKGAGAKNLLNPLVATQNFEYKMNNILDKPLESVIGYISVLPGAFSAYRYKALLTSPETPNEGPLISYFKGEKPAPDSGIFDANMYLAEDRILCFELVAKRNYAWTLRYVKAAWAETDVPDTVPELISQRRRWLNGTFFVALFSVFHFGKIYKSDHAYWRKFLFHLQFVYNILSIIFSWFAIANIYLTFYILANSLTFPENSPGGRSDIFKTVFIVLKYFYEFLVIIVFVLSMGNRPTGSKVLYTAAMVFFAFLMVYMTFCAIWLTYLGISHALANGETTLAAVIMDPTFRNVILSLASTYGLYLFASVLYLEPWHMVTSFVQYLCLMPSYVNVLNVYAFCNTHDVSWGTKGDSIDNMDLGAVKASTAPKEGAEHEVTVNMPTGENDVNQSYQAALDSLAQKGEEVVQKRDAKTKQEDYYKAFRTRLVMLWCASNGLLVSLVTYGGQRGGISTYDVRSKGYLAFVLWSVAFLAAFRFVGCVAYIFLRLVSGELRR</sequence>
<comment type="subcellular location">
    <subcellularLocation>
        <location evidence="1 11">Cell membrane</location>
        <topology evidence="1 11">Multi-pass membrane protein</topology>
    </subcellularLocation>
</comment>
<dbReference type="Proteomes" id="UP000738325">
    <property type="component" value="Unassembled WGS sequence"/>
</dbReference>
<accession>A0A9P6UUC9</accession>
<evidence type="ECO:0000256" key="11">
    <source>
        <dbReference type="RuleBase" id="RU366040"/>
    </source>
</evidence>
<comment type="caution">
    <text evidence="14">The sequence shown here is derived from an EMBL/GenBank/DDBJ whole genome shotgun (WGS) entry which is preliminary data.</text>
</comment>
<feature type="transmembrane region" description="Helical" evidence="11">
    <location>
        <begin position="638"/>
        <end position="665"/>
    </location>
</feature>
<dbReference type="GO" id="GO:0030428">
    <property type="term" value="C:cell septum"/>
    <property type="evidence" value="ECO:0007669"/>
    <property type="project" value="TreeGrafter"/>
</dbReference>
<comment type="similarity">
    <text evidence="11">Belongs to the chitin synthase family.</text>
</comment>
<keyword evidence="4 11" id="KW-0328">Glycosyltransferase</keyword>
<evidence type="ECO:0000256" key="5">
    <source>
        <dbReference type="ARBA" id="ARBA00022679"/>
    </source>
</evidence>
<feature type="transmembrane region" description="Helical" evidence="11">
    <location>
        <begin position="608"/>
        <end position="626"/>
    </location>
</feature>
<evidence type="ECO:0000313" key="15">
    <source>
        <dbReference type="Proteomes" id="UP000738325"/>
    </source>
</evidence>
<feature type="transmembrane region" description="Helical" evidence="11">
    <location>
        <begin position="859"/>
        <end position="881"/>
    </location>
</feature>
<dbReference type="EC" id="2.4.1.16" evidence="2 11"/>
<evidence type="ECO:0000259" key="13">
    <source>
        <dbReference type="Pfam" id="PF08407"/>
    </source>
</evidence>
<keyword evidence="6 11" id="KW-0812">Transmembrane</keyword>
<feature type="transmembrane region" description="Helical" evidence="11">
    <location>
        <begin position="528"/>
        <end position="547"/>
    </location>
</feature>
<dbReference type="GO" id="GO:0071555">
    <property type="term" value="P:cell wall organization"/>
    <property type="evidence" value="ECO:0007669"/>
    <property type="project" value="UniProtKB-KW"/>
</dbReference>
<feature type="transmembrane region" description="Helical" evidence="11">
    <location>
        <begin position="567"/>
        <end position="588"/>
    </location>
</feature>
<evidence type="ECO:0000256" key="6">
    <source>
        <dbReference type="ARBA" id="ARBA00022692"/>
    </source>
</evidence>
<dbReference type="EMBL" id="JAAAIP010000251">
    <property type="protein sequence ID" value="KAG0321254.1"/>
    <property type="molecule type" value="Genomic_DNA"/>
</dbReference>
<dbReference type="Pfam" id="PF08407">
    <property type="entry name" value="Chitin_synth_1N"/>
    <property type="match status" value="1"/>
</dbReference>
<evidence type="ECO:0000256" key="1">
    <source>
        <dbReference type="ARBA" id="ARBA00004651"/>
    </source>
</evidence>
<keyword evidence="8 11" id="KW-0472">Membrane</keyword>
<evidence type="ECO:0000256" key="8">
    <source>
        <dbReference type="ARBA" id="ARBA00023136"/>
    </source>
</evidence>
<comment type="catalytic activity">
    <reaction evidence="11">
        <text>[(1-&gt;4)-N-acetyl-beta-D-glucosaminyl](n) + UDP-N-acetyl-alpha-D-glucosamine = [(1-&gt;4)-N-acetyl-beta-D-glucosaminyl](n+1) + UDP + H(+)</text>
        <dbReference type="Rhea" id="RHEA:16637"/>
        <dbReference type="Rhea" id="RHEA-COMP:9593"/>
        <dbReference type="Rhea" id="RHEA-COMP:9595"/>
        <dbReference type="ChEBI" id="CHEBI:15378"/>
        <dbReference type="ChEBI" id="CHEBI:17029"/>
        <dbReference type="ChEBI" id="CHEBI:57705"/>
        <dbReference type="ChEBI" id="CHEBI:58223"/>
        <dbReference type="EC" id="2.4.1.16"/>
    </reaction>
</comment>
<feature type="compositionally biased region" description="Polar residues" evidence="12">
    <location>
        <begin position="17"/>
        <end position="39"/>
    </location>
</feature>
<dbReference type="SUPFAM" id="SSF53448">
    <property type="entry name" value="Nucleotide-diphospho-sugar transferases"/>
    <property type="match status" value="1"/>
</dbReference>
<name>A0A9P6UUC9_9FUNG</name>
<proteinExistence type="inferred from homology"/>
<keyword evidence="15" id="KW-1185">Reference proteome</keyword>
<dbReference type="InterPro" id="IPR004835">
    <property type="entry name" value="Chitin_synth"/>
</dbReference>
<feature type="domain" description="Chitin synthase N-terminal" evidence="13">
    <location>
        <begin position="144"/>
        <end position="210"/>
    </location>
</feature>
<keyword evidence="9 11" id="KW-0961">Cell wall biogenesis/degradation</keyword>
<keyword evidence="5 11" id="KW-0808">Transferase</keyword>
<evidence type="ECO:0000256" key="2">
    <source>
        <dbReference type="ARBA" id="ARBA00012543"/>
    </source>
</evidence>
<dbReference type="PANTHER" id="PTHR22914">
    <property type="entry name" value="CHITIN SYNTHASE"/>
    <property type="match status" value="1"/>
</dbReference>
<evidence type="ECO:0000256" key="12">
    <source>
        <dbReference type="SAM" id="MobiDB-lite"/>
    </source>
</evidence>
<feature type="region of interest" description="Disordered" evidence="12">
    <location>
        <begin position="1"/>
        <end position="43"/>
    </location>
</feature>
<feature type="transmembrane region" description="Helical" evidence="11">
    <location>
        <begin position="685"/>
        <end position="707"/>
    </location>
</feature>
<evidence type="ECO:0000256" key="4">
    <source>
        <dbReference type="ARBA" id="ARBA00022676"/>
    </source>
</evidence>
<dbReference type="CDD" id="cd04190">
    <property type="entry name" value="Chitin_synth_C"/>
    <property type="match status" value="1"/>
</dbReference>
<reference evidence="14" key="1">
    <citation type="journal article" date="2020" name="Fungal Divers.">
        <title>Resolving the Mortierellaceae phylogeny through synthesis of multi-gene phylogenetics and phylogenomics.</title>
        <authorList>
            <person name="Vandepol N."/>
            <person name="Liber J."/>
            <person name="Desiro A."/>
            <person name="Na H."/>
            <person name="Kennedy M."/>
            <person name="Barry K."/>
            <person name="Grigoriev I.V."/>
            <person name="Miller A.N."/>
            <person name="O'Donnell K."/>
            <person name="Stajich J.E."/>
            <person name="Bonito G."/>
        </authorList>
    </citation>
    <scope>NUCLEOTIDE SEQUENCE</scope>
    <source>
        <strain evidence="14">REB-010B</strain>
    </source>
</reference>
<dbReference type="AlphaFoldDB" id="A0A9P6UUC9"/>
<evidence type="ECO:0000256" key="3">
    <source>
        <dbReference type="ARBA" id="ARBA00022475"/>
    </source>
</evidence>
<dbReference type="GO" id="GO:0006031">
    <property type="term" value="P:chitin biosynthetic process"/>
    <property type="evidence" value="ECO:0007669"/>
    <property type="project" value="UniProtKB-UniRule"/>
</dbReference>
<dbReference type="InterPro" id="IPR013616">
    <property type="entry name" value="Chitin_synth_N"/>
</dbReference>
<gene>
    <name evidence="14" type="primary">CHS1_1</name>
    <name evidence="14" type="ORF">BGZ99_004042</name>
</gene>
<dbReference type="PANTHER" id="PTHR22914:SF9">
    <property type="entry name" value="CHITIN SYNTHASE 1"/>
    <property type="match status" value="1"/>
</dbReference>
<feature type="compositionally biased region" description="Pro residues" evidence="12">
    <location>
        <begin position="119"/>
        <end position="133"/>
    </location>
</feature>
<keyword evidence="7 11" id="KW-1133">Transmembrane helix</keyword>
<protein>
    <recommendedName>
        <fullName evidence="2 11">Chitin synthase</fullName>
        <ecNumber evidence="2 11">2.4.1.16</ecNumber>
    </recommendedName>
</protein>
<organism evidence="14 15">
    <name type="scientific">Dissophora globulifera</name>
    <dbReference type="NCBI Taxonomy" id="979702"/>
    <lineage>
        <taxon>Eukaryota</taxon>
        <taxon>Fungi</taxon>
        <taxon>Fungi incertae sedis</taxon>
        <taxon>Mucoromycota</taxon>
        <taxon>Mortierellomycotina</taxon>
        <taxon>Mortierellomycetes</taxon>
        <taxon>Mortierellales</taxon>
        <taxon>Mortierellaceae</taxon>
        <taxon>Dissophora</taxon>
    </lineage>
</organism>
<comment type="function">
    <text evidence="10 11">Polymerizes chitin, a structural polymer of the cell wall and septum, by transferring the sugar moiety of UDP-GlcNAc to the non-reducing end of the growing chitin polymer.</text>
</comment>
<keyword evidence="3 11" id="KW-1003">Cell membrane</keyword>
<feature type="transmembrane region" description="Helical" evidence="11">
    <location>
        <begin position="822"/>
        <end position="839"/>
    </location>
</feature>
<dbReference type="InterPro" id="IPR029044">
    <property type="entry name" value="Nucleotide-diphossugar_trans"/>
</dbReference>
<evidence type="ECO:0000256" key="9">
    <source>
        <dbReference type="ARBA" id="ARBA00023316"/>
    </source>
</evidence>
<dbReference type="OrthoDB" id="26569at2759"/>
<dbReference type="GO" id="GO:0005886">
    <property type="term" value="C:plasma membrane"/>
    <property type="evidence" value="ECO:0007669"/>
    <property type="project" value="UniProtKB-SubCell"/>
</dbReference>
<evidence type="ECO:0000256" key="7">
    <source>
        <dbReference type="ARBA" id="ARBA00022989"/>
    </source>
</evidence>
<evidence type="ECO:0000313" key="14">
    <source>
        <dbReference type="EMBL" id="KAG0321254.1"/>
    </source>
</evidence>